<dbReference type="InterPro" id="IPR027417">
    <property type="entry name" value="P-loop_NTPase"/>
</dbReference>
<dbReference type="EMBL" id="JBHSAP010000003">
    <property type="protein sequence ID" value="MFC4075342.1"/>
    <property type="molecule type" value="Genomic_DNA"/>
</dbReference>
<dbReference type="InterPro" id="IPR017871">
    <property type="entry name" value="ABC_transporter-like_CS"/>
</dbReference>
<dbReference type="SMART" id="SM00382">
    <property type="entry name" value="AAA"/>
    <property type="match status" value="1"/>
</dbReference>
<protein>
    <submittedName>
        <fullName evidence="6">ABC transporter ATP-binding protein</fullName>
    </submittedName>
</protein>
<keyword evidence="7" id="KW-1185">Reference proteome</keyword>
<reference evidence="7" key="1">
    <citation type="journal article" date="2019" name="Int. J. Syst. Evol. Microbiol.">
        <title>The Global Catalogue of Microorganisms (GCM) 10K type strain sequencing project: providing services to taxonomists for standard genome sequencing and annotation.</title>
        <authorList>
            <consortium name="The Broad Institute Genomics Platform"/>
            <consortium name="The Broad Institute Genome Sequencing Center for Infectious Disease"/>
            <person name="Wu L."/>
            <person name="Ma J."/>
        </authorList>
    </citation>
    <scope>NUCLEOTIDE SEQUENCE [LARGE SCALE GENOMIC DNA]</scope>
    <source>
        <strain evidence="7">IBRC-M 10813</strain>
    </source>
</reference>
<comment type="similarity">
    <text evidence="1">Belongs to the ABC transporter superfamily.</text>
</comment>
<proteinExistence type="inferred from homology"/>
<dbReference type="PROSITE" id="PS00211">
    <property type="entry name" value="ABC_TRANSPORTER_1"/>
    <property type="match status" value="1"/>
</dbReference>
<comment type="caution">
    <text evidence="6">The sequence shown here is derived from an EMBL/GenBank/DDBJ whole genome shotgun (WGS) entry which is preliminary data.</text>
</comment>
<dbReference type="SUPFAM" id="SSF52540">
    <property type="entry name" value="P-loop containing nucleoside triphosphate hydrolases"/>
    <property type="match status" value="1"/>
</dbReference>
<dbReference type="Gene3D" id="3.40.50.300">
    <property type="entry name" value="P-loop containing nucleotide triphosphate hydrolases"/>
    <property type="match status" value="1"/>
</dbReference>
<dbReference type="Pfam" id="PF00005">
    <property type="entry name" value="ABC_tran"/>
    <property type="match status" value="1"/>
</dbReference>
<evidence type="ECO:0000313" key="7">
    <source>
        <dbReference type="Proteomes" id="UP001595843"/>
    </source>
</evidence>
<evidence type="ECO:0000259" key="5">
    <source>
        <dbReference type="PROSITE" id="PS50893"/>
    </source>
</evidence>
<dbReference type="PANTHER" id="PTHR42711:SF5">
    <property type="entry name" value="ABC TRANSPORTER ATP-BINDING PROTEIN NATA"/>
    <property type="match status" value="1"/>
</dbReference>
<evidence type="ECO:0000256" key="2">
    <source>
        <dbReference type="ARBA" id="ARBA00022448"/>
    </source>
</evidence>
<feature type="domain" description="ABC transporter" evidence="5">
    <location>
        <begin position="11"/>
        <end position="236"/>
    </location>
</feature>
<evidence type="ECO:0000256" key="4">
    <source>
        <dbReference type="ARBA" id="ARBA00022840"/>
    </source>
</evidence>
<keyword evidence="4 6" id="KW-0067">ATP-binding</keyword>
<gene>
    <name evidence="6" type="ORF">ACFOUO_00750</name>
</gene>
<dbReference type="CDD" id="cd03263">
    <property type="entry name" value="ABC_subfamily_A"/>
    <property type="match status" value="1"/>
</dbReference>
<evidence type="ECO:0000256" key="1">
    <source>
        <dbReference type="ARBA" id="ARBA00005417"/>
    </source>
</evidence>
<dbReference type="Proteomes" id="UP001595843">
    <property type="component" value="Unassembled WGS sequence"/>
</dbReference>
<sequence>MAGPGLEDKMIDVHNLVKIYGGERVVDGVSFRVAKGEIFGLLGPNGAGKTTTMEMVEGLRIPDGGEVCVGGYDGIRERNRVKGLIGIQLQSTALFDHLTVEEIILLYGSFYRDMRSLSELLTSFALEEKRKTLVKHLSGGQRQRLAIAIAVVHDPKVIFLDEPTTGLDPKARRSLWEIILRLRNEGRTVFLSTHYMEEAEQLCDRVAIMDAGRVIALDTPAGLIRGLASDSVVEFVPGQEDVSVTYQNLAGVKEVKRGEDGAVMLLTDDLQGTLRGLIPLADEKGFTLSGLRTRTSTLEDVFLTRTGKRLTEA</sequence>
<name>A0ABV8JEU7_9BACL</name>
<dbReference type="InterPro" id="IPR003439">
    <property type="entry name" value="ABC_transporter-like_ATP-bd"/>
</dbReference>
<dbReference type="InterPro" id="IPR050763">
    <property type="entry name" value="ABC_transporter_ATP-binding"/>
</dbReference>
<dbReference type="InterPro" id="IPR003593">
    <property type="entry name" value="AAA+_ATPase"/>
</dbReference>
<accession>A0ABV8JEU7</accession>
<dbReference type="PROSITE" id="PS50893">
    <property type="entry name" value="ABC_TRANSPORTER_2"/>
    <property type="match status" value="1"/>
</dbReference>
<evidence type="ECO:0000313" key="6">
    <source>
        <dbReference type="EMBL" id="MFC4075342.1"/>
    </source>
</evidence>
<evidence type="ECO:0000256" key="3">
    <source>
        <dbReference type="ARBA" id="ARBA00022741"/>
    </source>
</evidence>
<keyword evidence="3" id="KW-0547">Nucleotide-binding</keyword>
<keyword evidence="2" id="KW-0813">Transport</keyword>
<dbReference type="GO" id="GO:0005524">
    <property type="term" value="F:ATP binding"/>
    <property type="evidence" value="ECO:0007669"/>
    <property type="project" value="UniProtKB-KW"/>
</dbReference>
<dbReference type="PANTHER" id="PTHR42711">
    <property type="entry name" value="ABC TRANSPORTER ATP-BINDING PROTEIN"/>
    <property type="match status" value="1"/>
</dbReference>
<organism evidence="6 7">
    <name type="scientific">Salinithrix halophila</name>
    <dbReference type="NCBI Taxonomy" id="1485204"/>
    <lineage>
        <taxon>Bacteria</taxon>
        <taxon>Bacillati</taxon>
        <taxon>Bacillota</taxon>
        <taxon>Bacilli</taxon>
        <taxon>Bacillales</taxon>
        <taxon>Thermoactinomycetaceae</taxon>
        <taxon>Salinithrix</taxon>
    </lineage>
</organism>